<evidence type="ECO:0000313" key="5">
    <source>
        <dbReference type="Proteomes" id="UP000011715"/>
    </source>
</evidence>
<dbReference type="EMBL" id="ADBL01000855">
    <property type="status" value="NOT_ANNOTATED_CDS"/>
    <property type="molecule type" value="Genomic_DNA"/>
</dbReference>
<accession>A0A0C4DUC8</accession>
<evidence type="ECO:0000256" key="2">
    <source>
        <dbReference type="SAM" id="SignalP"/>
    </source>
</evidence>
<name>A0A0C4DUC8_MAGP6</name>
<reference evidence="3" key="2">
    <citation type="submission" date="2010-05" db="EMBL/GenBank/DDBJ databases">
        <title>The Genome Sequence of Magnaporthe poae strain ATCC 64411.</title>
        <authorList>
            <consortium name="The Broad Institute Genome Sequencing Platform"/>
            <consortium name="Broad Institute Genome Sequencing Center for Infectious Disease"/>
            <person name="Ma L.-J."/>
            <person name="Dead R."/>
            <person name="Young S."/>
            <person name="Zeng Q."/>
            <person name="Koehrsen M."/>
            <person name="Alvarado L."/>
            <person name="Berlin A."/>
            <person name="Chapman S.B."/>
            <person name="Chen Z."/>
            <person name="Freedman E."/>
            <person name="Gellesch M."/>
            <person name="Goldberg J."/>
            <person name="Griggs A."/>
            <person name="Gujja S."/>
            <person name="Heilman E.R."/>
            <person name="Heiman D."/>
            <person name="Hepburn T."/>
            <person name="Howarth C."/>
            <person name="Jen D."/>
            <person name="Larson L."/>
            <person name="Mehta T."/>
            <person name="Neiman D."/>
            <person name="Pearson M."/>
            <person name="Roberts A."/>
            <person name="Saif S."/>
            <person name="Shea T."/>
            <person name="Shenoy N."/>
            <person name="Sisk P."/>
            <person name="Stolte C."/>
            <person name="Sykes S."/>
            <person name="Walk T."/>
            <person name="White J."/>
            <person name="Yandava C."/>
            <person name="Haas B."/>
            <person name="Nusbaum C."/>
            <person name="Birren B."/>
        </authorList>
    </citation>
    <scope>NUCLEOTIDE SEQUENCE</scope>
    <source>
        <strain evidence="3">ATCC 64411</strain>
    </source>
</reference>
<dbReference type="AlphaFoldDB" id="A0A0C4DUC8"/>
<reference evidence="5" key="1">
    <citation type="submission" date="2010-05" db="EMBL/GenBank/DDBJ databases">
        <title>The genome sequence of Magnaporthe poae strain ATCC 64411.</title>
        <authorList>
            <person name="Ma L.-J."/>
            <person name="Dead R."/>
            <person name="Young S."/>
            <person name="Zeng Q."/>
            <person name="Koehrsen M."/>
            <person name="Alvarado L."/>
            <person name="Berlin A."/>
            <person name="Chapman S.B."/>
            <person name="Chen Z."/>
            <person name="Freedman E."/>
            <person name="Gellesch M."/>
            <person name="Goldberg J."/>
            <person name="Griggs A."/>
            <person name="Gujja S."/>
            <person name="Heilman E.R."/>
            <person name="Heiman D."/>
            <person name="Hepburn T."/>
            <person name="Howarth C."/>
            <person name="Jen D."/>
            <person name="Larson L."/>
            <person name="Mehta T."/>
            <person name="Neiman D."/>
            <person name="Pearson M."/>
            <person name="Roberts A."/>
            <person name="Saif S."/>
            <person name="Shea T."/>
            <person name="Shenoy N."/>
            <person name="Sisk P."/>
            <person name="Stolte C."/>
            <person name="Sykes S."/>
            <person name="Walk T."/>
            <person name="White J."/>
            <person name="Yandava C."/>
            <person name="Haas B."/>
            <person name="Nusbaum C."/>
            <person name="Birren B."/>
        </authorList>
    </citation>
    <scope>NUCLEOTIDE SEQUENCE [LARGE SCALE GENOMIC DNA]</scope>
    <source>
        <strain evidence="5">ATCC 64411 / 73-15</strain>
    </source>
</reference>
<keyword evidence="5" id="KW-1185">Reference proteome</keyword>
<organism evidence="4 5">
    <name type="scientific">Magnaporthiopsis poae (strain ATCC 64411 / 73-15)</name>
    <name type="common">Kentucky bluegrass fungus</name>
    <name type="synonym">Magnaporthe poae</name>
    <dbReference type="NCBI Taxonomy" id="644358"/>
    <lineage>
        <taxon>Eukaryota</taxon>
        <taxon>Fungi</taxon>
        <taxon>Dikarya</taxon>
        <taxon>Ascomycota</taxon>
        <taxon>Pezizomycotina</taxon>
        <taxon>Sordariomycetes</taxon>
        <taxon>Sordariomycetidae</taxon>
        <taxon>Magnaporthales</taxon>
        <taxon>Magnaporthaceae</taxon>
        <taxon>Magnaporthiopsis</taxon>
    </lineage>
</organism>
<feature type="compositionally biased region" description="Low complexity" evidence="1">
    <location>
        <begin position="141"/>
        <end position="152"/>
    </location>
</feature>
<protein>
    <submittedName>
        <fullName evidence="3 4">Uncharacterized protein</fullName>
    </submittedName>
</protein>
<reference evidence="3" key="3">
    <citation type="submission" date="2011-03" db="EMBL/GenBank/DDBJ databases">
        <title>Annotation of Magnaporthe poae ATCC 64411.</title>
        <authorList>
            <person name="Ma L.-J."/>
            <person name="Dead R."/>
            <person name="Young S.K."/>
            <person name="Zeng Q."/>
            <person name="Gargeya S."/>
            <person name="Fitzgerald M."/>
            <person name="Haas B."/>
            <person name="Abouelleil A."/>
            <person name="Alvarado L."/>
            <person name="Arachchi H.M."/>
            <person name="Berlin A."/>
            <person name="Brown A."/>
            <person name="Chapman S.B."/>
            <person name="Chen Z."/>
            <person name="Dunbar C."/>
            <person name="Freedman E."/>
            <person name="Gearin G."/>
            <person name="Gellesch M."/>
            <person name="Goldberg J."/>
            <person name="Griggs A."/>
            <person name="Gujja S."/>
            <person name="Heiman D."/>
            <person name="Howarth C."/>
            <person name="Larson L."/>
            <person name="Lui A."/>
            <person name="MacDonald P.J.P."/>
            <person name="Mehta T."/>
            <person name="Montmayeur A."/>
            <person name="Murphy C."/>
            <person name="Neiman D."/>
            <person name="Pearson M."/>
            <person name="Priest M."/>
            <person name="Roberts A."/>
            <person name="Saif S."/>
            <person name="Shea T."/>
            <person name="Shenoy N."/>
            <person name="Sisk P."/>
            <person name="Stolte C."/>
            <person name="Sykes S."/>
            <person name="Yandava C."/>
            <person name="Wortman J."/>
            <person name="Nusbaum C."/>
            <person name="Birren B."/>
        </authorList>
    </citation>
    <scope>NUCLEOTIDE SEQUENCE</scope>
    <source>
        <strain evidence="3">ATCC 64411</strain>
    </source>
</reference>
<dbReference type="VEuPathDB" id="FungiDB:MAPG_03568"/>
<feature type="signal peptide" evidence="2">
    <location>
        <begin position="1"/>
        <end position="21"/>
    </location>
</feature>
<feature type="chain" id="PRO_5009385329" evidence="2">
    <location>
        <begin position="22"/>
        <end position="166"/>
    </location>
</feature>
<reference evidence="4" key="5">
    <citation type="submission" date="2015-06" db="UniProtKB">
        <authorList>
            <consortium name="EnsemblFungi"/>
        </authorList>
    </citation>
    <scope>IDENTIFICATION</scope>
    <source>
        <strain evidence="4">ATCC 64411</strain>
    </source>
</reference>
<gene>
    <name evidence="3" type="ORF">MAPG_03568</name>
</gene>
<sequence>MRATSIIGQVLVAFLATQAAAAPLKVPAETETQAVEKRGCFGCASDPYEELAKQERKLQQTQMKQSQLNTQTMKKQAAEDRKMTRIRAKEAAFQANDAKKKYCEDKKRAALNLKISVAQRKLAQQELCENMSQAELENKMARQQRLQDAQQLKMGIIPGQQGESSE</sequence>
<evidence type="ECO:0000313" key="3">
    <source>
        <dbReference type="EMBL" id="KLU84527.1"/>
    </source>
</evidence>
<dbReference type="EnsemblFungi" id="MAPG_03568T0">
    <property type="protein sequence ID" value="MAPG_03568T0"/>
    <property type="gene ID" value="MAPG_03568"/>
</dbReference>
<dbReference type="Proteomes" id="UP000011715">
    <property type="component" value="Unassembled WGS sequence"/>
</dbReference>
<keyword evidence="2" id="KW-0732">Signal</keyword>
<reference evidence="4" key="4">
    <citation type="journal article" date="2015" name="G3 (Bethesda)">
        <title>Genome sequences of three phytopathogenic species of the Magnaporthaceae family of fungi.</title>
        <authorList>
            <person name="Okagaki L.H."/>
            <person name="Nunes C.C."/>
            <person name="Sailsbery J."/>
            <person name="Clay B."/>
            <person name="Brown D."/>
            <person name="John T."/>
            <person name="Oh Y."/>
            <person name="Young N."/>
            <person name="Fitzgerald M."/>
            <person name="Haas B.J."/>
            <person name="Zeng Q."/>
            <person name="Young S."/>
            <person name="Adiconis X."/>
            <person name="Fan L."/>
            <person name="Levin J.Z."/>
            <person name="Mitchell T.K."/>
            <person name="Okubara P.A."/>
            <person name="Farman M.L."/>
            <person name="Kohn L.M."/>
            <person name="Birren B."/>
            <person name="Ma L.-J."/>
            <person name="Dean R.A."/>
        </authorList>
    </citation>
    <scope>NUCLEOTIDE SEQUENCE</scope>
    <source>
        <strain evidence="4">ATCC 64411 / 73-15</strain>
    </source>
</reference>
<evidence type="ECO:0000256" key="1">
    <source>
        <dbReference type="SAM" id="MobiDB-lite"/>
    </source>
</evidence>
<proteinExistence type="predicted"/>
<dbReference type="EMBL" id="GL876968">
    <property type="protein sequence ID" value="KLU84527.1"/>
    <property type="molecule type" value="Genomic_DNA"/>
</dbReference>
<evidence type="ECO:0000313" key="4">
    <source>
        <dbReference type="EnsemblFungi" id="MAPG_03568T0"/>
    </source>
</evidence>
<feature type="region of interest" description="Disordered" evidence="1">
    <location>
        <begin position="141"/>
        <end position="166"/>
    </location>
</feature>